<dbReference type="Gene3D" id="3.40.50.300">
    <property type="entry name" value="P-loop containing nucleotide triphosphate hydrolases"/>
    <property type="match status" value="1"/>
</dbReference>
<dbReference type="AlphaFoldDB" id="A0A0D5Y683"/>
<evidence type="ECO:0000313" key="3">
    <source>
        <dbReference type="Proteomes" id="UP000032748"/>
    </source>
</evidence>
<dbReference type="Proteomes" id="UP000032748">
    <property type="component" value="Chromosome"/>
</dbReference>
<keyword evidence="1" id="KW-0812">Transmembrane</keyword>
<evidence type="ECO:0000256" key="1">
    <source>
        <dbReference type="SAM" id="Phobius"/>
    </source>
</evidence>
<sequence>MFTSNRYFISGIVLIIAQQLALAISTYYIAMAGAALSLQDYPLLKMRIILFFSFALLGYVISSAVEFISARLKVDLWEKYIFSVYEHLRHNQALSSEANRKNVQGWLGSEVPTTLDGTVNLYFGMISVYSNIIATIYVFYWVLGIDIAVVMATSILLSYFLVKAMKSRINLCATQIQQKRLEVVKRASSLWDYYLNANSSMIEQRETSSRSLIADFLATSLYYVRLEQLAACLPICMAVALILVYLQGLPLNQAVPWGMIVATLPRSLQVFGNVHSMSLYNSKYLYFRQRISNLLDFTSTLESLNLDQQVARAQLSIRNTQDGQVIAIDQLFDDIRSASRLTGRLLISGKNGAGKSSLLKLLKSEFTESILLPNHTGFHEAEGPLSTGESQVKQLLHVLEQKAPLILLDEWDANLDMQNKILVGHILNQKAAETLIIEVRHLQEAI</sequence>
<keyword evidence="1" id="KW-0472">Membrane</keyword>
<dbReference type="PATRIC" id="fig|587753.10.peg.5099"/>
<feature type="transmembrane region" description="Helical" evidence="1">
    <location>
        <begin position="138"/>
        <end position="162"/>
    </location>
</feature>
<dbReference type="RefSeq" id="WP_045885574.1">
    <property type="nucleotide sequence ID" value="NZ_CP011110.1"/>
</dbReference>
<accession>A0A0D5Y683</accession>
<feature type="transmembrane region" description="Helical" evidence="1">
    <location>
        <begin position="12"/>
        <end position="36"/>
    </location>
</feature>
<name>A0A0D5Y683_9PSED</name>
<protein>
    <recommendedName>
        <fullName evidence="4">ABC transporter ATP-binding protein</fullName>
    </recommendedName>
</protein>
<evidence type="ECO:0000313" key="2">
    <source>
        <dbReference type="EMBL" id="AKA26555.1"/>
    </source>
</evidence>
<reference evidence="2 3" key="1">
    <citation type="journal article" date="2015" name="Mol. Plant Microbe Interact.">
        <title>Comparative Genomic Analysis of Pseudomonas chlororaphis PCL1606 Reveals New Insight into Antifungal Compounds Involved in Biocontrol.</title>
        <authorList>
            <person name="Calderon C.E."/>
            <person name="Ramos C."/>
            <person name="de Vicente A."/>
            <person name="Cazorla F.M."/>
        </authorList>
    </citation>
    <scope>NUCLEOTIDE SEQUENCE [LARGE SCALE GENOMIC DNA]</scope>
    <source>
        <strain evidence="2 3">PCL1606</strain>
    </source>
</reference>
<feature type="transmembrane region" description="Helical" evidence="1">
    <location>
        <begin position="229"/>
        <end position="248"/>
    </location>
</feature>
<gene>
    <name evidence="2" type="ORF">PCL1606_51080</name>
</gene>
<dbReference type="EMBL" id="CP011110">
    <property type="protein sequence ID" value="AKA26555.1"/>
    <property type="molecule type" value="Genomic_DNA"/>
</dbReference>
<feature type="transmembrane region" description="Helical" evidence="1">
    <location>
        <begin position="48"/>
        <end position="70"/>
    </location>
</feature>
<organism evidence="2 3">
    <name type="scientific">Pseudomonas chlororaphis</name>
    <dbReference type="NCBI Taxonomy" id="587753"/>
    <lineage>
        <taxon>Bacteria</taxon>
        <taxon>Pseudomonadati</taxon>
        <taxon>Pseudomonadota</taxon>
        <taxon>Gammaproteobacteria</taxon>
        <taxon>Pseudomonadales</taxon>
        <taxon>Pseudomonadaceae</taxon>
        <taxon>Pseudomonas</taxon>
    </lineage>
</organism>
<dbReference type="SUPFAM" id="SSF52540">
    <property type="entry name" value="P-loop containing nucleoside triphosphate hydrolases"/>
    <property type="match status" value="1"/>
</dbReference>
<dbReference type="InterPro" id="IPR027417">
    <property type="entry name" value="P-loop_NTPase"/>
</dbReference>
<dbReference type="KEGG" id="pcz:PCL1606_51080"/>
<proteinExistence type="predicted"/>
<keyword evidence="1" id="KW-1133">Transmembrane helix</keyword>
<dbReference type="OrthoDB" id="19727at2"/>
<evidence type="ECO:0008006" key="4">
    <source>
        <dbReference type="Google" id="ProtNLM"/>
    </source>
</evidence>